<keyword evidence="4 5" id="KW-0472">Membrane</keyword>
<comment type="subcellular location">
    <subcellularLocation>
        <location evidence="1">Membrane</location>
        <topology evidence="1">Multi-pass membrane protein</topology>
    </subcellularLocation>
</comment>
<dbReference type="Pfam" id="PF04479">
    <property type="entry name" value="RTA1"/>
    <property type="match status" value="1"/>
</dbReference>
<feature type="transmembrane region" description="Helical" evidence="5">
    <location>
        <begin position="237"/>
        <end position="255"/>
    </location>
</feature>
<keyword evidence="3 5" id="KW-1133">Transmembrane helix</keyword>
<gene>
    <name evidence="6" type="ORF">HYDPIDRAFT_92368</name>
</gene>
<dbReference type="InterPro" id="IPR007568">
    <property type="entry name" value="RTA1"/>
</dbReference>
<evidence type="ECO:0000313" key="6">
    <source>
        <dbReference type="EMBL" id="KIJ63644.1"/>
    </source>
</evidence>
<dbReference type="GO" id="GO:0016020">
    <property type="term" value="C:membrane"/>
    <property type="evidence" value="ECO:0007669"/>
    <property type="project" value="UniProtKB-SubCell"/>
</dbReference>
<feature type="transmembrane region" description="Helical" evidence="5">
    <location>
        <begin position="141"/>
        <end position="164"/>
    </location>
</feature>
<feature type="transmembrane region" description="Helical" evidence="5">
    <location>
        <begin position="42"/>
        <end position="62"/>
    </location>
</feature>
<accession>A0A0C9VDR9</accession>
<name>A0A0C9VDR9_9AGAM</name>
<sequence length="308" mass="34197">MIFSAHATSAAIELLVECPADPFYQPQLDPCNPMGYIASNTWTGITVGAVLIVATIQLVLVLRQGARWMLLMVAGLYTYVVGFGFRFALHSTPDSLGIYITQYLLIVLSPCASIAANYVLLGRLAGSLRCEEHILFPVQRLTLTFVASDVTTFLIQAVGGGLMAEDNVSIASAASHVFLAGLVLQLASFAVFTFIFALFLWRVCKREPQVWARDRMHYKTHRTMLGRAMRWMNDWRLLAGALGISCVGILIRSSYRVAEISHVFHGGIFSSELYFYAFDTLPLFMAAAVYVPCFPGRFLENRAGRRLF</sequence>
<protein>
    <recommendedName>
        <fullName evidence="8">RTA1-like protein</fullName>
    </recommendedName>
</protein>
<feature type="transmembrane region" description="Helical" evidence="5">
    <location>
        <begin position="275"/>
        <end position="299"/>
    </location>
</feature>
<dbReference type="EMBL" id="KN839850">
    <property type="protein sequence ID" value="KIJ63644.1"/>
    <property type="molecule type" value="Genomic_DNA"/>
</dbReference>
<evidence type="ECO:0000313" key="7">
    <source>
        <dbReference type="Proteomes" id="UP000053820"/>
    </source>
</evidence>
<proteinExistence type="predicted"/>
<dbReference type="PANTHER" id="PTHR31465">
    <property type="entry name" value="PROTEIN RTA1-RELATED"/>
    <property type="match status" value="1"/>
</dbReference>
<evidence type="ECO:0000256" key="1">
    <source>
        <dbReference type="ARBA" id="ARBA00004141"/>
    </source>
</evidence>
<organism evidence="6 7">
    <name type="scientific">Hydnomerulius pinastri MD-312</name>
    <dbReference type="NCBI Taxonomy" id="994086"/>
    <lineage>
        <taxon>Eukaryota</taxon>
        <taxon>Fungi</taxon>
        <taxon>Dikarya</taxon>
        <taxon>Basidiomycota</taxon>
        <taxon>Agaricomycotina</taxon>
        <taxon>Agaricomycetes</taxon>
        <taxon>Agaricomycetidae</taxon>
        <taxon>Boletales</taxon>
        <taxon>Boletales incertae sedis</taxon>
        <taxon>Leucogyrophana</taxon>
    </lineage>
</organism>
<dbReference type="HOGENOM" id="CLU_033465_3_3_1"/>
<feature type="transmembrane region" description="Helical" evidence="5">
    <location>
        <begin position="100"/>
        <end position="120"/>
    </location>
</feature>
<keyword evidence="7" id="KW-1185">Reference proteome</keyword>
<reference evidence="6 7" key="1">
    <citation type="submission" date="2014-04" db="EMBL/GenBank/DDBJ databases">
        <title>Evolutionary Origins and Diversification of the Mycorrhizal Mutualists.</title>
        <authorList>
            <consortium name="DOE Joint Genome Institute"/>
            <consortium name="Mycorrhizal Genomics Consortium"/>
            <person name="Kohler A."/>
            <person name="Kuo A."/>
            <person name="Nagy L.G."/>
            <person name="Floudas D."/>
            <person name="Copeland A."/>
            <person name="Barry K.W."/>
            <person name="Cichocki N."/>
            <person name="Veneault-Fourrey C."/>
            <person name="LaButti K."/>
            <person name="Lindquist E.A."/>
            <person name="Lipzen A."/>
            <person name="Lundell T."/>
            <person name="Morin E."/>
            <person name="Murat C."/>
            <person name="Riley R."/>
            <person name="Ohm R."/>
            <person name="Sun H."/>
            <person name="Tunlid A."/>
            <person name="Henrissat B."/>
            <person name="Grigoriev I.V."/>
            <person name="Hibbett D.S."/>
            <person name="Martin F."/>
        </authorList>
    </citation>
    <scope>NUCLEOTIDE SEQUENCE [LARGE SCALE GENOMIC DNA]</scope>
    <source>
        <strain evidence="6 7">MD-312</strain>
    </source>
</reference>
<feature type="transmembrane region" description="Helical" evidence="5">
    <location>
        <begin position="176"/>
        <end position="201"/>
    </location>
</feature>
<evidence type="ECO:0000256" key="2">
    <source>
        <dbReference type="ARBA" id="ARBA00022692"/>
    </source>
</evidence>
<dbReference type="PANTHER" id="PTHR31465:SF1">
    <property type="entry name" value="PROTEIN RTA1-RELATED"/>
    <property type="match status" value="1"/>
</dbReference>
<dbReference type="OrthoDB" id="3358017at2759"/>
<evidence type="ECO:0000256" key="3">
    <source>
        <dbReference type="ARBA" id="ARBA00022989"/>
    </source>
</evidence>
<dbReference type="Proteomes" id="UP000053820">
    <property type="component" value="Unassembled WGS sequence"/>
</dbReference>
<evidence type="ECO:0000256" key="5">
    <source>
        <dbReference type="SAM" id="Phobius"/>
    </source>
</evidence>
<evidence type="ECO:0000256" key="4">
    <source>
        <dbReference type="ARBA" id="ARBA00023136"/>
    </source>
</evidence>
<dbReference type="AlphaFoldDB" id="A0A0C9VDR9"/>
<keyword evidence="2 5" id="KW-0812">Transmembrane</keyword>
<feature type="transmembrane region" description="Helical" evidence="5">
    <location>
        <begin position="69"/>
        <end position="88"/>
    </location>
</feature>
<evidence type="ECO:0008006" key="8">
    <source>
        <dbReference type="Google" id="ProtNLM"/>
    </source>
</evidence>